<feature type="compositionally biased region" description="Gly residues" evidence="2">
    <location>
        <begin position="10"/>
        <end position="35"/>
    </location>
</feature>
<dbReference type="SUPFAM" id="SSF47162">
    <property type="entry name" value="Apolipoprotein"/>
    <property type="match status" value="1"/>
</dbReference>
<proteinExistence type="predicted"/>
<keyword evidence="1" id="KW-0175">Coiled coil</keyword>
<organism evidence="3 4">
    <name type="scientific">Chara braunii</name>
    <name type="common">Braun's stonewort</name>
    <dbReference type="NCBI Taxonomy" id="69332"/>
    <lineage>
        <taxon>Eukaryota</taxon>
        <taxon>Viridiplantae</taxon>
        <taxon>Streptophyta</taxon>
        <taxon>Charophyceae</taxon>
        <taxon>Charales</taxon>
        <taxon>Characeae</taxon>
        <taxon>Chara</taxon>
    </lineage>
</organism>
<feature type="compositionally biased region" description="Polar residues" evidence="2">
    <location>
        <begin position="78"/>
        <end position="88"/>
    </location>
</feature>
<feature type="compositionally biased region" description="Low complexity" evidence="2">
    <location>
        <begin position="89"/>
        <end position="104"/>
    </location>
</feature>
<dbReference type="AlphaFoldDB" id="A0A388LPG2"/>
<name>A0A388LPG2_CHABU</name>
<dbReference type="Gene3D" id="1.20.1170.10">
    <property type="match status" value="1"/>
</dbReference>
<protein>
    <submittedName>
        <fullName evidence="3">Uncharacterized protein</fullName>
    </submittedName>
</protein>
<accession>A0A388LPG2</accession>
<gene>
    <name evidence="3" type="ORF">CBR_g38207</name>
</gene>
<dbReference type="PANTHER" id="PTHR34681:SF2">
    <property type="entry name" value="UVEAL AUTOANTIGEN WITH COILED-COIL_ANKYRIN"/>
    <property type="match status" value="1"/>
</dbReference>
<sequence length="273" mass="29336">MEEPQVSPHDGGGVRGMGGGGGGGTMRETQGGGVGMQKSLGRVGGGGQAGNDTWQGSSALRLSSSLSPSQLPAFAPLNATSSSGLQRTAQQQPAAGNQQQQPPRGSGGGFDHPIKGAKHAVGIDRITNQPATDEWDRDRAPQIGDQQMAASKPAGGDQRQDLGDLQDARSKLLARVQNLKTDLQEWRGKLDSQVRTYRQELGDLRNSLNTEVEQLRAEFRQLRATLRKQLETTAKLAASRGEEEWGVVGEEERHQGTLSTHLQEEYRLPTKEN</sequence>
<evidence type="ECO:0000313" key="3">
    <source>
        <dbReference type="EMBL" id="GBG84236.1"/>
    </source>
</evidence>
<dbReference type="Gramene" id="GBG84236">
    <property type="protein sequence ID" value="GBG84236"/>
    <property type="gene ID" value="CBR_g38207"/>
</dbReference>
<feature type="region of interest" description="Disordered" evidence="2">
    <location>
        <begin position="1"/>
        <end position="161"/>
    </location>
</feature>
<dbReference type="PANTHER" id="PTHR34681">
    <property type="entry name" value="UVEAL AUTOANTIGEN WITH COILED-COIL/ANKYRIN"/>
    <property type="match status" value="1"/>
</dbReference>
<evidence type="ECO:0000313" key="4">
    <source>
        <dbReference type="Proteomes" id="UP000265515"/>
    </source>
</evidence>
<dbReference type="OrthoDB" id="1876167at2759"/>
<feature type="coiled-coil region" evidence="1">
    <location>
        <begin position="162"/>
        <end position="232"/>
    </location>
</feature>
<evidence type="ECO:0000256" key="1">
    <source>
        <dbReference type="SAM" id="Coils"/>
    </source>
</evidence>
<comment type="caution">
    <text evidence="3">The sequence shown here is derived from an EMBL/GenBank/DDBJ whole genome shotgun (WGS) entry which is preliminary data.</text>
</comment>
<feature type="compositionally biased region" description="Basic and acidic residues" evidence="2">
    <location>
        <begin position="262"/>
        <end position="273"/>
    </location>
</feature>
<dbReference type="STRING" id="69332.A0A388LPG2"/>
<feature type="compositionally biased region" description="Low complexity" evidence="2">
    <location>
        <begin position="57"/>
        <end position="77"/>
    </location>
</feature>
<dbReference type="EMBL" id="BFEA01000468">
    <property type="protein sequence ID" value="GBG84236.1"/>
    <property type="molecule type" value="Genomic_DNA"/>
</dbReference>
<keyword evidence="4" id="KW-1185">Reference proteome</keyword>
<feature type="region of interest" description="Disordered" evidence="2">
    <location>
        <begin position="238"/>
        <end position="273"/>
    </location>
</feature>
<evidence type="ECO:0000256" key="2">
    <source>
        <dbReference type="SAM" id="MobiDB-lite"/>
    </source>
</evidence>
<dbReference type="Proteomes" id="UP000265515">
    <property type="component" value="Unassembled WGS sequence"/>
</dbReference>
<reference evidence="3 4" key="1">
    <citation type="journal article" date="2018" name="Cell">
        <title>The Chara Genome: Secondary Complexity and Implications for Plant Terrestrialization.</title>
        <authorList>
            <person name="Nishiyama T."/>
            <person name="Sakayama H."/>
            <person name="Vries J.D."/>
            <person name="Buschmann H."/>
            <person name="Saint-Marcoux D."/>
            <person name="Ullrich K.K."/>
            <person name="Haas F.B."/>
            <person name="Vanderstraeten L."/>
            <person name="Becker D."/>
            <person name="Lang D."/>
            <person name="Vosolsobe S."/>
            <person name="Rombauts S."/>
            <person name="Wilhelmsson P.K.I."/>
            <person name="Janitza P."/>
            <person name="Kern R."/>
            <person name="Heyl A."/>
            <person name="Rumpler F."/>
            <person name="Villalobos L.I.A.C."/>
            <person name="Clay J.M."/>
            <person name="Skokan R."/>
            <person name="Toyoda A."/>
            <person name="Suzuki Y."/>
            <person name="Kagoshima H."/>
            <person name="Schijlen E."/>
            <person name="Tajeshwar N."/>
            <person name="Catarino B."/>
            <person name="Hetherington A.J."/>
            <person name="Saltykova A."/>
            <person name="Bonnot C."/>
            <person name="Breuninger H."/>
            <person name="Symeonidi A."/>
            <person name="Radhakrishnan G.V."/>
            <person name="Van Nieuwerburgh F."/>
            <person name="Deforce D."/>
            <person name="Chang C."/>
            <person name="Karol K.G."/>
            <person name="Hedrich R."/>
            <person name="Ulvskov P."/>
            <person name="Glockner G."/>
            <person name="Delwiche C.F."/>
            <person name="Petrasek J."/>
            <person name="Van de Peer Y."/>
            <person name="Friml J."/>
            <person name="Beilby M."/>
            <person name="Dolan L."/>
            <person name="Kohara Y."/>
            <person name="Sugano S."/>
            <person name="Fujiyama A."/>
            <person name="Delaux P.-M."/>
            <person name="Quint M."/>
            <person name="TheiBen G."/>
            <person name="Hagemann M."/>
            <person name="Harholt J."/>
            <person name="Dunand C."/>
            <person name="Zachgo S."/>
            <person name="Langdale J."/>
            <person name="Maumus F."/>
            <person name="Straeten D.V.D."/>
            <person name="Gould S.B."/>
            <person name="Rensing S.A."/>
        </authorList>
    </citation>
    <scope>NUCLEOTIDE SEQUENCE [LARGE SCALE GENOMIC DNA]</scope>
    <source>
        <strain evidence="3 4">S276</strain>
    </source>
</reference>